<name>A0A183J5B3_9BILA</name>
<feature type="transmembrane region" description="Helical" evidence="1">
    <location>
        <begin position="177"/>
        <end position="198"/>
    </location>
</feature>
<dbReference type="EMBL" id="UZAM01015008">
    <property type="protein sequence ID" value="VDP36780.1"/>
    <property type="molecule type" value="Genomic_DNA"/>
</dbReference>
<feature type="transmembrane region" description="Helical" evidence="1">
    <location>
        <begin position="234"/>
        <end position="256"/>
    </location>
</feature>
<evidence type="ECO:0000256" key="1">
    <source>
        <dbReference type="SAM" id="Phobius"/>
    </source>
</evidence>
<gene>
    <name evidence="2" type="ORF">SBAD_LOCUS11061</name>
</gene>
<sequence>MRGFLLYGHRQSADYCPPLQASWRSLWTAKSGGFVSKTLLFASPSFPGIQIQRRHESLEALMELLGETVPEPADTEDVAIEQPTMAEICSEKCGFLPKMYLQLLIAVAARLMIYPLITVGNYRRISKFQNAVPSLQAFYHDISESKRRENLELIKASEQRLHDYCKSRNLPSLGDQLIPIVISTTLFGTQFFGIMKAAKAFCVGFDSEGMLWFTDLTSNSPVLAIVASSTYCTWMLAVLCFVIPDFTLNAVFASLYSVSIYRKLMHIEDPIKFDKQHYIDFPEQVSDAISSRLGKIRAIRRRNLEGMRRSGLPLLFDPERLPSKLKEFIFRRKPVAT</sequence>
<accession>A0A183J5B3</accession>
<keyword evidence="1" id="KW-0812">Transmembrane</keyword>
<keyword evidence="1" id="KW-1133">Transmembrane helix</keyword>
<evidence type="ECO:0000313" key="3">
    <source>
        <dbReference type="Proteomes" id="UP000270296"/>
    </source>
</evidence>
<feature type="transmembrane region" description="Helical" evidence="1">
    <location>
        <begin position="100"/>
        <end position="117"/>
    </location>
</feature>
<reference evidence="4" key="1">
    <citation type="submission" date="2016-06" db="UniProtKB">
        <authorList>
            <consortium name="WormBaseParasite"/>
        </authorList>
    </citation>
    <scope>IDENTIFICATION</scope>
</reference>
<protein>
    <submittedName>
        <fullName evidence="2 4">Uncharacterized protein</fullName>
    </submittedName>
</protein>
<evidence type="ECO:0000313" key="4">
    <source>
        <dbReference type="WBParaSite" id="SBAD_0001143801-mRNA-1"/>
    </source>
</evidence>
<reference evidence="2 3" key="2">
    <citation type="submission" date="2018-11" db="EMBL/GenBank/DDBJ databases">
        <authorList>
            <consortium name="Pathogen Informatics"/>
        </authorList>
    </citation>
    <scope>NUCLEOTIDE SEQUENCE [LARGE SCALE GENOMIC DNA]</scope>
</reference>
<dbReference type="OrthoDB" id="2148490at2759"/>
<keyword evidence="1" id="KW-0472">Membrane</keyword>
<keyword evidence="3" id="KW-1185">Reference proteome</keyword>
<organism evidence="4">
    <name type="scientific">Soboliphyme baturini</name>
    <dbReference type="NCBI Taxonomy" id="241478"/>
    <lineage>
        <taxon>Eukaryota</taxon>
        <taxon>Metazoa</taxon>
        <taxon>Ecdysozoa</taxon>
        <taxon>Nematoda</taxon>
        <taxon>Enoplea</taxon>
        <taxon>Dorylaimia</taxon>
        <taxon>Dioctophymatida</taxon>
        <taxon>Dioctophymatoidea</taxon>
        <taxon>Soboliphymatidae</taxon>
        <taxon>Soboliphyme</taxon>
    </lineage>
</organism>
<proteinExistence type="predicted"/>
<dbReference type="WBParaSite" id="SBAD_0001143801-mRNA-1">
    <property type="protein sequence ID" value="SBAD_0001143801-mRNA-1"/>
    <property type="gene ID" value="SBAD_0001143801"/>
</dbReference>
<evidence type="ECO:0000313" key="2">
    <source>
        <dbReference type="EMBL" id="VDP36780.1"/>
    </source>
</evidence>
<dbReference type="AlphaFoldDB" id="A0A183J5B3"/>
<dbReference type="Proteomes" id="UP000270296">
    <property type="component" value="Unassembled WGS sequence"/>
</dbReference>